<dbReference type="EMBL" id="JXTC01000429">
    <property type="protein sequence ID" value="PON54686.1"/>
    <property type="molecule type" value="Genomic_DNA"/>
</dbReference>
<feature type="compositionally biased region" description="Basic and acidic residues" evidence="1">
    <location>
        <begin position="1"/>
        <end position="15"/>
    </location>
</feature>
<evidence type="ECO:0000313" key="3">
    <source>
        <dbReference type="Proteomes" id="UP000237000"/>
    </source>
</evidence>
<comment type="caution">
    <text evidence="2">The sequence shown here is derived from an EMBL/GenBank/DDBJ whole genome shotgun (WGS) entry which is preliminary data.</text>
</comment>
<dbReference type="Proteomes" id="UP000237000">
    <property type="component" value="Unassembled WGS sequence"/>
</dbReference>
<organism evidence="2 3">
    <name type="scientific">Trema orientale</name>
    <name type="common">Charcoal tree</name>
    <name type="synonym">Celtis orientalis</name>
    <dbReference type="NCBI Taxonomy" id="63057"/>
    <lineage>
        <taxon>Eukaryota</taxon>
        <taxon>Viridiplantae</taxon>
        <taxon>Streptophyta</taxon>
        <taxon>Embryophyta</taxon>
        <taxon>Tracheophyta</taxon>
        <taxon>Spermatophyta</taxon>
        <taxon>Magnoliopsida</taxon>
        <taxon>eudicotyledons</taxon>
        <taxon>Gunneridae</taxon>
        <taxon>Pentapetalae</taxon>
        <taxon>rosids</taxon>
        <taxon>fabids</taxon>
        <taxon>Rosales</taxon>
        <taxon>Cannabaceae</taxon>
        <taxon>Trema</taxon>
    </lineage>
</organism>
<dbReference type="AlphaFoldDB" id="A0A2P5C0Z5"/>
<accession>A0A2P5C0Z5</accession>
<sequence length="61" mass="6644">MENGKNHGEERRESASSEMGSREVYAVMSVSLARSSNESARGTKLILTNHNVSVSAIFMIS</sequence>
<keyword evidence="3" id="KW-1185">Reference proteome</keyword>
<name>A0A2P5C0Z5_TREOI</name>
<evidence type="ECO:0000313" key="2">
    <source>
        <dbReference type="EMBL" id="PON54686.1"/>
    </source>
</evidence>
<dbReference type="InParanoid" id="A0A2P5C0Z5"/>
<dbReference type="OrthoDB" id="10295262at2759"/>
<feature type="region of interest" description="Disordered" evidence="1">
    <location>
        <begin position="1"/>
        <end position="21"/>
    </location>
</feature>
<reference evidence="3" key="1">
    <citation type="submission" date="2016-06" db="EMBL/GenBank/DDBJ databases">
        <title>Parallel loss of symbiosis genes in relatives of nitrogen-fixing non-legume Parasponia.</title>
        <authorList>
            <person name="Van Velzen R."/>
            <person name="Holmer R."/>
            <person name="Bu F."/>
            <person name="Rutten L."/>
            <person name="Van Zeijl A."/>
            <person name="Liu W."/>
            <person name="Santuari L."/>
            <person name="Cao Q."/>
            <person name="Sharma T."/>
            <person name="Shen D."/>
            <person name="Roswanjaya Y."/>
            <person name="Wardhani T."/>
            <person name="Kalhor M.S."/>
            <person name="Jansen J."/>
            <person name="Van den Hoogen J."/>
            <person name="Gungor B."/>
            <person name="Hartog M."/>
            <person name="Hontelez J."/>
            <person name="Verver J."/>
            <person name="Yang W.-C."/>
            <person name="Schijlen E."/>
            <person name="Repin R."/>
            <person name="Schilthuizen M."/>
            <person name="Schranz E."/>
            <person name="Heidstra R."/>
            <person name="Miyata K."/>
            <person name="Fedorova E."/>
            <person name="Kohlen W."/>
            <person name="Bisseling T."/>
            <person name="Smit S."/>
            <person name="Geurts R."/>
        </authorList>
    </citation>
    <scope>NUCLEOTIDE SEQUENCE [LARGE SCALE GENOMIC DNA]</scope>
    <source>
        <strain evidence="3">cv. RG33-2</strain>
    </source>
</reference>
<proteinExistence type="predicted"/>
<gene>
    <name evidence="2" type="ORF">TorRG33x02_301820</name>
</gene>
<evidence type="ECO:0000256" key="1">
    <source>
        <dbReference type="SAM" id="MobiDB-lite"/>
    </source>
</evidence>
<protein>
    <submittedName>
        <fullName evidence="2">Uncharacterized protein</fullName>
    </submittedName>
</protein>